<reference evidence="3" key="2">
    <citation type="submission" date="2020-09" db="EMBL/GenBank/DDBJ databases">
        <authorList>
            <person name="Sun Q."/>
            <person name="Zhou Y."/>
        </authorList>
    </citation>
    <scope>NUCLEOTIDE SEQUENCE</scope>
    <source>
        <strain evidence="3">CGMCC 4.7110</strain>
    </source>
</reference>
<dbReference type="EMBL" id="BMML01000026">
    <property type="protein sequence ID" value="GGN37311.1"/>
    <property type="molecule type" value="Genomic_DNA"/>
</dbReference>
<accession>A0A918CWC6</accession>
<evidence type="ECO:0000256" key="1">
    <source>
        <dbReference type="SAM" id="MobiDB-lite"/>
    </source>
</evidence>
<organism evidence="3 4">
    <name type="scientific">Streptomyces fuscichromogenes</name>
    <dbReference type="NCBI Taxonomy" id="1324013"/>
    <lineage>
        <taxon>Bacteria</taxon>
        <taxon>Bacillati</taxon>
        <taxon>Actinomycetota</taxon>
        <taxon>Actinomycetes</taxon>
        <taxon>Kitasatosporales</taxon>
        <taxon>Streptomycetaceae</taxon>
        <taxon>Streptomyces</taxon>
    </lineage>
</organism>
<feature type="transmembrane region" description="Helical" evidence="2">
    <location>
        <begin position="83"/>
        <end position="106"/>
    </location>
</feature>
<evidence type="ECO:0000256" key="2">
    <source>
        <dbReference type="SAM" id="Phobius"/>
    </source>
</evidence>
<dbReference type="Proteomes" id="UP000653411">
    <property type="component" value="Unassembled WGS sequence"/>
</dbReference>
<evidence type="ECO:0000313" key="4">
    <source>
        <dbReference type="Proteomes" id="UP000653411"/>
    </source>
</evidence>
<keyword evidence="2" id="KW-0472">Membrane</keyword>
<gene>
    <name evidence="3" type="ORF">GCM10011578_081430</name>
</gene>
<protein>
    <submittedName>
        <fullName evidence="3">Uncharacterized protein</fullName>
    </submittedName>
</protein>
<sequence length="154" mass="16522">MRTDNSRHRRRGPEPNADGTPGDPSRPAAVPGPGPARRPRSTVLGRAALESRDACARFLLLNTAVTDSDIRRRSTHVDDVLRVLRAVAAMLLFFSASSALVAYAGIRMGVSPEVCWVGSVGSGPVLVRSFIRLFESVRPALPKAPEDRPSIDGP</sequence>
<name>A0A918CWC6_9ACTN</name>
<proteinExistence type="predicted"/>
<comment type="caution">
    <text evidence="3">The sequence shown here is derived from an EMBL/GenBank/DDBJ whole genome shotgun (WGS) entry which is preliminary data.</text>
</comment>
<keyword evidence="2" id="KW-1133">Transmembrane helix</keyword>
<keyword evidence="4" id="KW-1185">Reference proteome</keyword>
<evidence type="ECO:0000313" key="3">
    <source>
        <dbReference type="EMBL" id="GGN37311.1"/>
    </source>
</evidence>
<feature type="region of interest" description="Disordered" evidence="1">
    <location>
        <begin position="1"/>
        <end position="40"/>
    </location>
</feature>
<reference evidence="3" key="1">
    <citation type="journal article" date="2014" name="Int. J. Syst. Evol. Microbiol.">
        <title>Complete genome sequence of Corynebacterium casei LMG S-19264T (=DSM 44701T), isolated from a smear-ripened cheese.</title>
        <authorList>
            <consortium name="US DOE Joint Genome Institute (JGI-PGF)"/>
            <person name="Walter F."/>
            <person name="Albersmeier A."/>
            <person name="Kalinowski J."/>
            <person name="Ruckert C."/>
        </authorList>
    </citation>
    <scope>NUCLEOTIDE SEQUENCE</scope>
    <source>
        <strain evidence="3">CGMCC 4.7110</strain>
    </source>
</reference>
<dbReference type="AlphaFoldDB" id="A0A918CWC6"/>
<keyword evidence="2" id="KW-0812">Transmembrane</keyword>